<dbReference type="InterPro" id="IPR020568">
    <property type="entry name" value="Ribosomal_Su5_D2-typ_SF"/>
</dbReference>
<evidence type="ECO:0000259" key="2">
    <source>
        <dbReference type="SMART" id="SM00382"/>
    </source>
</evidence>
<dbReference type="PANTHER" id="PTHR32039">
    <property type="entry name" value="MAGNESIUM-CHELATASE SUBUNIT CHLI"/>
    <property type="match status" value="1"/>
</dbReference>
<gene>
    <name evidence="3" type="ORF">GCM10010140_19110</name>
</gene>
<dbReference type="SUPFAM" id="SSF54211">
    <property type="entry name" value="Ribosomal protein S5 domain 2-like"/>
    <property type="match status" value="1"/>
</dbReference>
<dbReference type="Pfam" id="PF13335">
    <property type="entry name" value="Mg_chelatase_C"/>
    <property type="match status" value="1"/>
</dbReference>
<dbReference type="InterPro" id="IPR045006">
    <property type="entry name" value="CHLI-like"/>
</dbReference>
<feature type="domain" description="AAA+ ATPase" evidence="2">
    <location>
        <begin position="278"/>
        <end position="462"/>
    </location>
</feature>
<dbReference type="Pfam" id="PF01078">
    <property type="entry name" value="Mg_chelatase"/>
    <property type="match status" value="1"/>
</dbReference>
<dbReference type="SUPFAM" id="SSF52540">
    <property type="entry name" value="P-loop containing nucleoside triphosphate hydrolases"/>
    <property type="match status" value="1"/>
</dbReference>
<evidence type="ECO:0000313" key="3">
    <source>
        <dbReference type="EMBL" id="GGP89388.1"/>
    </source>
</evidence>
<name>A0ABQ2QRP2_9ACTN</name>
<dbReference type="Gene3D" id="3.30.230.10">
    <property type="match status" value="1"/>
</dbReference>
<dbReference type="PANTHER" id="PTHR32039:SF7">
    <property type="entry name" value="COMPETENCE PROTEIN COMM"/>
    <property type="match status" value="1"/>
</dbReference>
<dbReference type="InterPro" id="IPR014721">
    <property type="entry name" value="Ribsml_uS5_D2-typ_fold_subgr"/>
</dbReference>
<protein>
    <recommendedName>
        <fullName evidence="2">AAA+ ATPase domain-containing protein</fullName>
    </recommendedName>
</protein>
<feature type="compositionally biased region" description="Pro residues" evidence="1">
    <location>
        <begin position="173"/>
        <end position="182"/>
    </location>
</feature>
<sequence>MAVARTRCVALIGVSGHPVDVEADVGAGVAGLHLIGMLDTALSEARDRVRSAVVNSRHPWPDTRITVSLFPASLPKRGSLFDLAIAVALLAAAGVVPAAKVAEPFFLGELGLDGSVRPVRGVLPAVLAAVAAGARTVVVPARNIAEASLVPDVTVVPAVTLSDLVSRLRHDGPAPPGGPPGPAGLIGPAVPYGSPGSPADGAGAGVGTGAGAIEGEVAAGPGGATGDGAGGAEGITGIRGITDDAGATADGAGGAVPDLADVAGQPFARRALEICAAGGHNFWMLGPPGTGKTMLAERLPTLLPPLERDQALEVTAIHSVAGVLPPDRPLLTRPPFVAPHHTATVAAIVGGGSGAVRPGAVSLAHRGVLFLDEAPEYPASVLDSLRQPLESGRVTVSRAQGTVTFPARFVLVLAANRCPCARPSRPDDPCRCSPAARRRYLARLSGPLLDRVDVKVTLYPSTRRELLADRRFIEPSRVVAERVLLARERAARRLAGTPWRCNAEIPARALHTVYRPPSRAMAPLLTCLDVGALSARGLDRVLRLAWTLADLAGKAGPEVAETNAALGLWLGEER</sequence>
<dbReference type="InterPro" id="IPR000523">
    <property type="entry name" value="Mg_chelatse_chII-like_cat_dom"/>
</dbReference>
<evidence type="ECO:0000256" key="1">
    <source>
        <dbReference type="SAM" id="MobiDB-lite"/>
    </source>
</evidence>
<organism evidence="3 4">
    <name type="scientific">Streptosporangium pseudovulgare</name>
    <dbReference type="NCBI Taxonomy" id="35765"/>
    <lineage>
        <taxon>Bacteria</taxon>
        <taxon>Bacillati</taxon>
        <taxon>Actinomycetota</taxon>
        <taxon>Actinomycetes</taxon>
        <taxon>Streptosporangiales</taxon>
        <taxon>Streptosporangiaceae</taxon>
        <taxon>Streptosporangium</taxon>
    </lineage>
</organism>
<dbReference type="Pfam" id="PF13541">
    <property type="entry name" value="ChlI"/>
    <property type="match status" value="1"/>
</dbReference>
<proteinExistence type="predicted"/>
<accession>A0ABQ2QRP2</accession>
<dbReference type="SMART" id="SM00382">
    <property type="entry name" value="AAA"/>
    <property type="match status" value="1"/>
</dbReference>
<dbReference type="EMBL" id="BMQJ01000003">
    <property type="protein sequence ID" value="GGP89388.1"/>
    <property type="molecule type" value="Genomic_DNA"/>
</dbReference>
<keyword evidence="4" id="KW-1185">Reference proteome</keyword>
<dbReference type="InterPro" id="IPR027417">
    <property type="entry name" value="P-loop_NTPase"/>
</dbReference>
<dbReference type="Proteomes" id="UP000611554">
    <property type="component" value="Unassembled WGS sequence"/>
</dbReference>
<evidence type="ECO:0000313" key="4">
    <source>
        <dbReference type="Proteomes" id="UP000611554"/>
    </source>
</evidence>
<dbReference type="Gene3D" id="3.40.50.300">
    <property type="entry name" value="P-loop containing nucleotide triphosphate hydrolases"/>
    <property type="match status" value="1"/>
</dbReference>
<dbReference type="InterPro" id="IPR025158">
    <property type="entry name" value="Mg_chelat-rel_C"/>
</dbReference>
<reference evidence="4" key="1">
    <citation type="journal article" date="2019" name="Int. J. Syst. Evol. Microbiol.">
        <title>The Global Catalogue of Microorganisms (GCM) 10K type strain sequencing project: providing services to taxonomists for standard genome sequencing and annotation.</title>
        <authorList>
            <consortium name="The Broad Institute Genomics Platform"/>
            <consortium name="The Broad Institute Genome Sequencing Center for Infectious Disease"/>
            <person name="Wu L."/>
            <person name="Ma J."/>
        </authorList>
    </citation>
    <scope>NUCLEOTIDE SEQUENCE [LARGE SCALE GENOMIC DNA]</scope>
    <source>
        <strain evidence="4">JCM 3115</strain>
    </source>
</reference>
<dbReference type="InterPro" id="IPR003593">
    <property type="entry name" value="AAA+_ATPase"/>
</dbReference>
<feature type="compositionally biased region" description="Low complexity" evidence="1">
    <location>
        <begin position="183"/>
        <end position="201"/>
    </location>
</feature>
<comment type="caution">
    <text evidence="3">The sequence shown here is derived from an EMBL/GenBank/DDBJ whole genome shotgun (WGS) entry which is preliminary data.</text>
</comment>
<feature type="region of interest" description="Disordered" evidence="1">
    <location>
        <begin position="167"/>
        <end position="207"/>
    </location>
</feature>
<dbReference type="RefSeq" id="WP_189246073.1">
    <property type="nucleotide sequence ID" value="NZ_BMQJ01000003.1"/>
</dbReference>